<sequence>MKIRSLVVDNFRGVPHLELSDVPERGVVLIAGDNEQGKSTLMEAVGAVLRERHSAKNKKVKTWQPVGTDEAPQVSLTATVGPYEVEITKRWLRRPMCTLRLSGADTENLSGREADDRLERLLAEHTDEHLLNALFLEQGQAVALAQAAGIPSLTRVLDEHTGNEAQDSQADSALLAAVAQEYQRYYTEGGKPRGELRAAQQEDTQARENLAQVREEMENLAAQVDKVESLRRREAEARRDLPEAEEAAATAQARHQAAAKATEESARAQQELRDATVLWESAEARRAERRGLRKQCEESAAALHDLEAEYEEARRAARRDRAALTEAVAARETSRKALAEAKKKHAIAKKALRVASARQRLSEAEELLARVAEFDERLAGLDSRTVTKAQLAEAENAYSEVRVAQAVRSRTTARLLLSGPQDTTVLLDETPTPLPQEVELHEGTRVQIGEVTAVYSQGEGQREDPVPAAEEALAEILAALECASLDEARAAAEATEQRALVHKEREAALQGHRPEEVRAEYEDLRARVADDADIPTPAQAEEAEEEASREVEECEEADHLAAQTVEDLRESPTVAGLARAETGKELAAQRHADLKAQLEQADKENPEENLKAAEQEAAARRDSVQVAYERAKRAEEGTDPEQSERLWRGAEARCESLREEMSRTTRELDRLSSHIEAANGAGERLVQAEAQAEAGGRRLAAVQRRAHAVETVREVLLRHRDAARSRYAGPFARQLTALGRTVFGRDVEFRLTEHLGVGERVLGGLNIAVDDLSGGAQEQVALVTRFAIAELVGDAMPVFIDDALGSTDPERLALMAALLSQVGETHQVFVLTCVPQRYAQVVKQRDYRIEDLKSS</sequence>
<dbReference type="Gene3D" id="3.40.50.300">
    <property type="entry name" value="P-loop containing nucleotide triphosphate hydrolases"/>
    <property type="match status" value="2"/>
</dbReference>
<dbReference type="InterPro" id="IPR027417">
    <property type="entry name" value="P-loop_NTPase"/>
</dbReference>
<proteinExistence type="predicted"/>
<dbReference type="PANTHER" id="PTHR41259">
    <property type="entry name" value="DOUBLE-STRAND BREAK REPAIR RAD50 ATPASE, PUTATIVE-RELATED"/>
    <property type="match status" value="1"/>
</dbReference>
<dbReference type="PANTHER" id="PTHR41259:SF1">
    <property type="entry name" value="DOUBLE-STRAND BREAK REPAIR RAD50 ATPASE, PUTATIVE-RELATED"/>
    <property type="match status" value="1"/>
</dbReference>
<comment type="caution">
    <text evidence="2">The sequence shown here is derived from an EMBL/GenBank/DDBJ whole genome shotgun (WGS) entry which is preliminary data.</text>
</comment>
<evidence type="ECO:0000313" key="3">
    <source>
        <dbReference type="Proteomes" id="UP000050517"/>
    </source>
</evidence>
<evidence type="ECO:0000256" key="1">
    <source>
        <dbReference type="SAM" id="MobiDB-lite"/>
    </source>
</evidence>
<dbReference type="RefSeq" id="WP_055122911.1">
    <property type="nucleotide sequence ID" value="NZ_LKST01000003.1"/>
</dbReference>
<name>A0A0Q0U876_9CORY</name>
<dbReference type="OrthoDB" id="3177877at2"/>
<organism evidence="2 3">
    <name type="scientific">Corynebacterium oculi</name>
    <dbReference type="NCBI Taxonomy" id="1544416"/>
    <lineage>
        <taxon>Bacteria</taxon>
        <taxon>Bacillati</taxon>
        <taxon>Actinomycetota</taxon>
        <taxon>Actinomycetes</taxon>
        <taxon>Mycobacteriales</taxon>
        <taxon>Corynebacteriaceae</taxon>
        <taxon>Corynebacterium</taxon>
    </lineage>
</organism>
<feature type="compositionally biased region" description="Basic and acidic residues" evidence="1">
    <location>
        <begin position="231"/>
        <end position="242"/>
    </location>
</feature>
<evidence type="ECO:0000313" key="2">
    <source>
        <dbReference type="EMBL" id="KQB83767.1"/>
    </source>
</evidence>
<dbReference type="PATRIC" id="fig|1544416.3.peg.1839"/>
<dbReference type="STRING" id="1544416.Cocul_01839"/>
<protein>
    <submittedName>
        <fullName evidence="2">Chromosome segregation protein</fullName>
    </submittedName>
</protein>
<accession>A0A0Q0U876</accession>
<keyword evidence="3" id="KW-1185">Reference proteome</keyword>
<feature type="region of interest" description="Disordered" evidence="1">
    <location>
        <begin position="527"/>
        <end position="556"/>
    </location>
</feature>
<dbReference type="AlphaFoldDB" id="A0A0Q0U876"/>
<dbReference type="Proteomes" id="UP000050517">
    <property type="component" value="Unassembled WGS sequence"/>
</dbReference>
<gene>
    <name evidence="2" type="ORF">Cocul_01839</name>
</gene>
<feature type="compositionally biased region" description="Low complexity" evidence="1">
    <location>
        <begin position="247"/>
        <end position="260"/>
    </location>
</feature>
<feature type="region of interest" description="Disordered" evidence="1">
    <location>
        <begin position="599"/>
        <end position="626"/>
    </location>
</feature>
<feature type="region of interest" description="Disordered" evidence="1">
    <location>
        <begin position="231"/>
        <end position="269"/>
    </location>
</feature>
<dbReference type="SUPFAM" id="SSF52540">
    <property type="entry name" value="P-loop containing nucleoside triphosphate hydrolases"/>
    <property type="match status" value="1"/>
</dbReference>
<reference evidence="2 3" key="1">
    <citation type="submission" date="2015-10" db="EMBL/GenBank/DDBJ databases">
        <title>Corynebacteirum lowii and Corynebacterium oculi species nova, derived from human clinical disease and and emended description of Corynebacterium mastiditis.</title>
        <authorList>
            <person name="Bernard K."/>
            <person name="Pacheco A.L."/>
            <person name="Mcdougall C."/>
            <person name="Burtx T."/>
            <person name="Weibe D."/>
            <person name="Tyler S."/>
            <person name="Olson A.B."/>
            <person name="Cnockaert M."/>
            <person name="Eguchi H."/>
            <person name="Kuwahara T."/>
            <person name="Nakayama-Imaohji H."/>
            <person name="Boudewijins M."/>
            <person name="Van Hoecke F."/>
            <person name="Bernier A.-M."/>
            <person name="Vandamme P."/>
        </authorList>
    </citation>
    <scope>NUCLEOTIDE SEQUENCE [LARGE SCALE GENOMIC DNA]</scope>
    <source>
        <strain evidence="2 3">NML 130210</strain>
    </source>
</reference>
<dbReference type="EMBL" id="LKST01000003">
    <property type="protein sequence ID" value="KQB83767.1"/>
    <property type="molecule type" value="Genomic_DNA"/>
</dbReference>